<dbReference type="AlphaFoldDB" id="A0A7G8TE14"/>
<evidence type="ECO:0000313" key="2">
    <source>
        <dbReference type="Proteomes" id="UP000515909"/>
    </source>
</evidence>
<name>A0A7G8TE14_9FIRM</name>
<reference evidence="1 2" key="1">
    <citation type="submission" date="2020-08" db="EMBL/GenBank/DDBJ databases">
        <title>The isolate Caproiciproducens sp. 7D4C2 produces n-caproate at mildly acidic conditions from hexoses: genome and rBOX comparison with related strains and chain-elongating bacteria.</title>
        <authorList>
            <person name="Esquivel-Elizondo S."/>
            <person name="Bagci C."/>
            <person name="Temovska M."/>
            <person name="Jeon B.S."/>
            <person name="Bessarab I."/>
            <person name="Williams R.B.H."/>
            <person name="Huson D.H."/>
            <person name="Angenent L.T."/>
        </authorList>
    </citation>
    <scope>NUCLEOTIDE SEQUENCE [LARGE SCALE GENOMIC DNA]</scope>
    <source>
        <strain evidence="1 2">7D4C2</strain>
    </source>
</reference>
<proteinExistence type="predicted"/>
<protein>
    <submittedName>
        <fullName evidence="1">Uncharacterized protein</fullName>
    </submittedName>
</protein>
<dbReference type="EMBL" id="CP060286">
    <property type="protein sequence ID" value="QNK41855.1"/>
    <property type="molecule type" value="Genomic_DNA"/>
</dbReference>
<sequence>MNRKGEKCVVSDHVAEQVLEMARRYFSDPENVKKYEAWHLKTYGCLPNIRNS</sequence>
<dbReference type="KEGG" id="cfem:HCR03_06335"/>
<dbReference type="Proteomes" id="UP000515909">
    <property type="component" value="Chromosome"/>
</dbReference>
<evidence type="ECO:0000313" key="1">
    <source>
        <dbReference type="EMBL" id="QNK41855.1"/>
    </source>
</evidence>
<accession>A0A7G8TE14</accession>
<dbReference type="RefSeq" id="WP_187037194.1">
    <property type="nucleotide sequence ID" value="NZ_CP060286.1"/>
</dbReference>
<gene>
    <name evidence="1" type="ORF">HCR03_06335</name>
</gene>
<organism evidence="1 2">
    <name type="scientific">Caproicibacter fermentans</name>
    <dbReference type="NCBI Taxonomy" id="2576756"/>
    <lineage>
        <taxon>Bacteria</taxon>
        <taxon>Bacillati</taxon>
        <taxon>Bacillota</taxon>
        <taxon>Clostridia</taxon>
        <taxon>Eubacteriales</taxon>
        <taxon>Acutalibacteraceae</taxon>
        <taxon>Caproicibacter</taxon>
    </lineage>
</organism>